<protein>
    <submittedName>
        <fullName evidence="2">Uncharacterized protein</fullName>
    </submittedName>
</protein>
<proteinExistence type="predicted"/>
<gene>
    <name evidence="2" type="ORF">PSON_ATCC_30995.1.T0530120</name>
</gene>
<organism evidence="2 3">
    <name type="scientific">Paramecium sonneborni</name>
    <dbReference type="NCBI Taxonomy" id="65129"/>
    <lineage>
        <taxon>Eukaryota</taxon>
        <taxon>Sar</taxon>
        <taxon>Alveolata</taxon>
        <taxon>Ciliophora</taxon>
        <taxon>Intramacronucleata</taxon>
        <taxon>Oligohymenophorea</taxon>
        <taxon>Peniculida</taxon>
        <taxon>Parameciidae</taxon>
        <taxon>Paramecium</taxon>
    </lineage>
</organism>
<keyword evidence="1" id="KW-0175">Coiled coil</keyword>
<dbReference type="EMBL" id="CAJJDN010000053">
    <property type="protein sequence ID" value="CAD8088833.1"/>
    <property type="molecule type" value="Genomic_DNA"/>
</dbReference>
<evidence type="ECO:0000313" key="2">
    <source>
        <dbReference type="EMBL" id="CAD8088833.1"/>
    </source>
</evidence>
<keyword evidence="3" id="KW-1185">Reference proteome</keyword>
<sequence>MRNVYNHRQKKKRKKLSNQKIKLILEIYLSQVRDQNKQNGKQTIEKKNNIKKELLQKKLDKEIQQLDSDEQKQKDELKKIKKRFSSKSTMKLIYGKIQINSLENFILYLNQIKLLIINHSNQKMNEIDQVKCFK</sequence>
<dbReference type="Proteomes" id="UP000692954">
    <property type="component" value="Unassembled WGS sequence"/>
</dbReference>
<reference evidence="2" key="1">
    <citation type="submission" date="2021-01" db="EMBL/GenBank/DDBJ databases">
        <authorList>
            <consortium name="Genoscope - CEA"/>
            <person name="William W."/>
        </authorList>
    </citation>
    <scope>NUCLEOTIDE SEQUENCE</scope>
</reference>
<dbReference type="AlphaFoldDB" id="A0A8S1NH53"/>
<comment type="caution">
    <text evidence="2">The sequence shown here is derived from an EMBL/GenBank/DDBJ whole genome shotgun (WGS) entry which is preliminary data.</text>
</comment>
<name>A0A8S1NH53_9CILI</name>
<feature type="coiled-coil region" evidence="1">
    <location>
        <begin position="52"/>
        <end position="83"/>
    </location>
</feature>
<evidence type="ECO:0000256" key="1">
    <source>
        <dbReference type="SAM" id="Coils"/>
    </source>
</evidence>
<accession>A0A8S1NH53</accession>
<evidence type="ECO:0000313" key="3">
    <source>
        <dbReference type="Proteomes" id="UP000692954"/>
    </source>
</evidence>